<dbReference type="Gene3D" id="1.10.600.10">
    <property type="entry name" value="Farnesyl Diphosphate Synthase"/>
    <property type="match status" value="1"/>
</dbReference>
<dbReference type="InterPro" id="IPR008949">
    <property type="entry name" value="Isoprenoid_synthase_dom_sf"/>
</dbReference>
<dbReference type="Proteomes" id="UP000434582">
    <property type="component" value="Unassembled WGS sequence"/>
</dbReference>
<dbReference type="InterPro" id="IPR002060">
    <property type="entry name" value="Squ/phyt_synthse"/>
</dbReference>
<dbReference type="SUPFAM" id="SSF48576">
    <property type="entry name" value="Terpenoid synthases"/>
    <property type="match status" value="1"/>
</dbReference>
<name>A0A7X1ZC74_9PROT</name>
<accession>A0A7X1ZC74</accession>
<protein>
    <recommendedName>
        <fullName evidence="3">Phytoene synthase</fullName>
    </recommendedName>
</protein>
<keyword evidence="2" id="KW-1185">Reference proteome</keyword>
<dbReference type="Pfam" id="PF00494">
    <property type="entry name" value="SQS_PSY"/>
    <property type="match status" value="1"/>
</dbReference>
<proteinExistence type="predicted"/>
<dbReference type="OrthoDB" id="9814909at2"/>
<dbReference type="EMBL" id="WIVE01000002">
    <property type="protein sequence ID" value="MQX35299.1"/>
    <property type="molecule type" value="Genomic_DNA"/>
</dbReference>
<organism evidence="1 2">
    <name type="scientific">Roseospira navarrensis</name>
    <dbReference type="NCBI Taxonomy" id="140058"/>
    <lineage>
        <taxon>Bacteria</taxon>
        <taxon>Pseudomonadati</taxon>
        <taxon>Pseudomonadota</taxon>
        <taxon>Alphaproteobacteria</taxon>
        <taxon>Rhodospirillales</taxon>
        <taxon>Rhodospirillaceae</taxon>
        <taxon>Roseospira</taxon>
    </lineage>
</organism>
<evidence type="ECO:0008006" key="3">
    <source>
        <dbReference type="Google" id="ProtNLM"/>
    </source>
</evidence>
<evidence type="ECO:0000313" key="1">
    <source>
        <dbReference type="EMBL" id="MQX35299.1"/>
    </source>
</evidence>
<gene>
    <name evidence="1" type="ORF">GHC57_02080</name>
</gene>
<comment type="caution">
    <text evidence="1">The sequence shown here is derived from an EMBL/GenBank/DDBJ whole genome shotgun (WGS) entry which is preliminary data.</text>
</comment>
<reference evidence="1 2" key="1">
    <citation type="submission" date="2019-10" db="EMBL/GenBank/DDBJ databases">
        <title>Draft whole-genome sequence of the purple nonsulfur photosynthetic bacterium Roseospira navarrensis DSM 15114.</title>
        <authorList>
            <person name="Kyndt J.A."/>
            <person name="Meyer T.E."/>
        </authorList>
    </citation>
    <scope>NUCLEOTIDE SEQUENCE [LARGE SCALE GENOMIC DNA]</scope>
    <source>
        <strain evidence="1 2">DSM 15114</strain>
    </source>
</reference>
<evidence type="ECO:0000313" key="2">
    <source>
        <dbReference type="Proteomes" id="UP000434582"/>
    </source>
</evidence>
<dbReference type="AlphaFoldDB" id="A0A7X1ZC74"/>
<sequence>MGRARTQAYIGPPDADVKCGMPQKDPPEAGLSPSAALVRRHDRDRFVLALMAPAARREALFALFALAVELRRIPGLVSEPVLGVMRLQYWRDLIAAEDSQAAARGNPVAEALAREALPRLGPDGPALLETVLQGHADDLAPDPPVDATAARALAAATDGALAEAAALALGAETPASREAARHAGTAWGLAMLARNTPQAIRSGRLRLPTDAVMASGQDGAGILAGRDTDRVGIRAGVRALLDTAEAERATAGQAARHAERSARPVLRLSILAAQTCRVLRRADADPYDGRVALLRPPMLALLTAPLRGR</sequence>